<accession>A0A5N6U706</accession>
<dbReference type="GO" id="GO:0005975">
    <property type="term" value="P:carbohydrate metabolic process"/>
    <property type="evidence" value="ECO:0007669"/>
    <property type="project" value="InterPro"/>
</dbReference>
<evidence type="ECO:0000256" key="1">
    <source>
        <dbReference type="ARBA" id="ARBA00022801"/>
    </source>
</evidence>
<gene>
    <name evidence="3" type="ORF">BDV25DRAFT_147695</name>
</gene>
<evidence type="ECO:0000313" key="4">
    <source>
        <dbReference type="Proteomes" id="UP000325780"/>
    </source>
</evidence>
<organism evidence="3 4">
    <name type="scientific">Aspergillus avenaceus</name>
    <dbReference type="NCBI Taxonomy" id="36643"/>
    <lineage>
        <taxon>Eukaryota</taxon>
        <taxon>Fungi</taxon>
        <taxon>Dikarya</taxon>
        <taxon>Ascomycota</taxon>
        <taxon>Pezizomycotina</taxon>
        <taxon>Eurotiomycetes</taxon>
        <taxon>Eurotiomycetidae</taxon>
        <taxon>Eurotiales</taxon>
        <taxon>Aspergillaceae</taxon>
        <taxon>Aspergillus</taxon>
        <taxon>Aspergillus subgen. Circumdati</taxon>
    </lineage>
</organism>
<keyword evidence="3" id="KW-0326">Glycosidase</keyword>
<proteinExistence type="predicted"/>
<dbReference type="PANTHER" id="PTHR33886">
    <property type="entry name" value="UNSATURATED RHAMNOGALACTURONAN HYDROLASE (EUROFUNG)"/>
    <property type="match status" value="1"/>
</dbReference>
<dbReference type="GO" id="GO:0016798">
    <property type="term" value="F:hydrolase activity, acting on glycosyl bonds"/>
    <property type="evidence" value="ECO:0007669"/>
    <property type="project" value="UniProtKB-KW"/>
</dbReference>
<dbReference type="InterPro" id="IPR008928">
    <property type="entry name" value="6-hairpin_glycosidase_sf"/>
</dbReference>
<dbReference type="InterPro" id="IPR010905">
    <property type="entry name" value="Glyco_hydro_88"/>
</dbReference>
<reference evidence="3 4" key="1">
    <citation type="submission" date="2019-04" db="EMBL/GenBank/DDBJ databases">
        <title>Friends and foes A comparative genomics study of 23 Aspergillus species from section Flavi.</title>
        <authorList>
            <consortium name="DOE Joint Genome Institute"/>
            <person name="Kjaerbolling I."/>
            <person name="Vesth T."/>
            <person name="Frisvad J.C."/>
            <person name="Nybo J.L."/>
            <person name="Theobald S."/>
            <person name="Kildgaard S."/>
            <person name="Isbrandt T."/>
            <person name="Kuo A."/>
            <person name="Sato A."/>
            <person name="Lyhne E.K."/>
            <person name="Kogle M.E."/>
            <person name="Wiebenga A."/>
            <person name="Kun R.S."/>
            <person name="Lubbers R.J."/>
            <person name="Makela M.R."/>
            <person name="Barry K."/>
            <person name="Chovatia M."/>
            <person name="Clum A."/>
            <person name="Daum C."/>
            <person name="Haridas S."/>
            <person name="He G."/>
            <person name="LaButti K."/>
            <person name="Lipzen A."/>
            <person name="Mondo S."/>
            <person name="Riley R."/>
            <person name="Salamov A."/>
            <person name="Simmons B.A."/>
            <person name="Magnuson J.K."/>
            <person name="Henrissat B."/>
            <person name="Mortensen U.H."/>
            <person name="Larsen T.O."/>
            <person name="Devries R.P."/>
            <person name="Grigoriev I.V."/>
            <person name="Machida M."/>
            <person name="Baker S.E."/>
            <person name="Andersen M.R."/>
        </authorList>
    </citation>
    <scope>NUCLEOTIDE SEQUENCE [LARGE SCALE GENOMIC DNA]</scope>
    <source>
        <strain evidence="3 4">IBT 18842</strain>
    </source>
</reference>
<dbReference type="InterPro" id="IPR052043">
    <property type="entry name" value="PolySaccharide_Degr_Enz"/>
</dbReference>
<keyword evidence="1" id="KW-0378">Hydrolase</keyword>
<dbReference type="PANTHER" id="PTHR33886:SF11">
    <property type="entry name" value="WALL GLYCOSYL HYDROLASE YTER, PUTATIVE (AFU_ORTHOLOGUE AFUA_2G14630)-RELATED"/>
    <property type="match status" value="1"/>
</dbReference>
<protein>
    <submittedName>
        <fullName evidence="3">Six-hairpin glycosidase-like protein</fullName>
    </submittedName>
</protein>
<keyword evidence="2" id="KW-0732">Signal</keyword>
<dbReference type="InterPro" id="IPR012341">
    <property type="entry name" value="6hp_glycosidase-like_sf"/>
</dbReference>
<name>A0A5N6U706_ASPAV</name>
<dbReference type="Pfam" id="PF07470">
    <property type="entry name" value="Glyco_hydro_88"/>
    <property type="match status" value="1"/>
</dbReference>
<feature type="signal peptide" evidence="2">
    <location>
        <begin position="1"/>
        <end position="19"/>
    </location>
</feature>
<feature type="chain" id="PRO_5025045420" evidence="2">
    <location>
        <begin position="20"/>
        <end position="419"/>
    </location>
</feature>
<keyword evidence="4" id="KW-1185">Reference proteome</keyword>
<dbReference type="SUPFAM" id="SSF48208">
    <property type="entry name" value="Six-hairpin glycosidases"/>
    <property type="match status" value="1"/>
</dbReference>
<dbReference type="Gene3D" id="1.50.10.10">
    <property type="match status" value="1"/>
</dbReference>
<dbReference type="EMBL" id="ML742029">
    <property type="protein sequence ID" value="KAE8154435.1"/>
    <property type="molecule type" value="Genomic_DNA"/>
</dbReference>
<dbReference type="AlphaFoldDB" id="A0A5N6U706"/>
<dbReference type="Proteomes" id="UP000325780">
    <property type="component" value="Unassembled WGS sequence"/>
</dbReference>
<sequence>MPSLKSLLINCILTHLATSSHVDASGRSNCDARARPYSVWMADSIISRGQAILAPGAEPEAATFLKIGVFQDAILRLKQHYGSSEVCGQADWDEYLAASTESITPWLVNSSQNTQYPLDRFSDGRGLLYMYETTKNETYREALDALDQSVKAQPKNALGGYWYFKYPYWSYLDGMYSLIPFYDAYTKTFAAANHTSVSQDIIHQLDLLWSHCYQNDTGLLVHGYDASETAVWADAITGASPVVWGRSLGWYTITLVDVLEQTSALDILSREQWDHLHHRFIALSKSIIGAADPDTGCWWQVMNYPTRQGNYIESSGSAMFTYALYKGARLGYFGALSERGIHPARLADACYRNLTERFVDNHNGTLGYNGTVSVCSLNSTADYEYYVNQPLLYDSVHGSASFVLASLEHEMSTLADQEQ</sequence>
<dbReference type="OrthoDB" id="540611at2759"/>
<evidence type="ECO:0000313" key="3">
    <source>
        <dbReference type="EMBL" id="KAE8154435.1"/>
    </source>
</evidence>
<evidence type="ECO:0000256" key="2">
    <source>
        <dbReference type="SAM" id="SignalP"/>
    </source>
</evidence>